<evidence type="ECO:0008006" key="5">
    <source>
        <dbReference type="Google" id="ProtNLM"/>
    </source>
</evidence>
<sequence length="148" mass="15609">MSETMVPKRGKRAVGRGMTDTAAVSPKSKRPRAGLVLLLLSGAITLYIPVQLYWLAFVPGSFAFTGILFGTLLFACGGIGWMMPQYCRLLGIFGILFSILSLIGALGGLVIGMLLGIVGGCLCFAWRNDPDPKKSKPIDGSEGDGVAV</sequence>
<dbReference type="OrthoDB" id="2989489at2"/>
<keyword evidence="2" id="KW-0812">Transmembrane</keyword>
<dbReference type="Pfam" id="PF19609">
    <property type="entry name" value="DUF6114"/>
    <property type="match status" value="1"/>
</dbReference>
<feature type="transmembrane region" description="Helical" evidence="2">
    <location>
        <begin position="35"/>
        <end position="56"/>
    </location>
</feature>
<dbReference type="AlphaFoldDB" id="A0A235B3Y9"/>
<feature type="transmembrane region" description="Helical" evidence="2">
    <location>
        <begin position="62"/>
        <end position="83"/>
    </location>
</feature>
<protein>
    <recommendedName>
        <fullName evidence="5">DUF4064 domain-containing protein</fullName>
    </recommendedName>
</protein>
<evidence type="ECO:0000256" key="1">
    <source>
        <dbReference type="SAM" id="MobiDB-lite"/>
    </source>
</evidence>
<organism evidence="3 4">
    <name type="scientific">Paludifilum halophilum</name>
    <dbReference type="NCBI Taxonomy" id="1642702"/>
    <lineage>
        <taxon>Bacteria</taxon>
        <taxon>Bacillati</taxon>
        <taxon>Bacillota</taxon>
        <taxon>Bacilli</taxon>
        <taxon>Bacillales</taxon>
        <taxon>Thermoactinomycetaceae</taxon>
        <taxon>Paludifilum</taxon>
    </lineage>
</organism>
<proteinExistence type="predicted"/>
<dbReference type="Proteomes" id="UP000215459">
    <property type="component" value="Unassembled WGS sequence"/>
</dbReference>
<evidence type="ECO:0000313" key="4">
    <source>
        <dbReference type="Proteomes" id="UP000215459"/>
    </source>
</evidence>
<name>A0A235B3Y9_9BACL</name>
<evidence type="ECO:0000256" key="2">
    <source>
        <dbReference type="SAM" id="Phobius"/>
    </source>
</evidence>
<keyword evidence="4" id="KW-1185">Reference proteome</keyword>
<comment type="caution">
    <text evidence="3">The sequence shown here is derived from an EMBL/GenBank/DDBJ whole genome shotgun (WGS) entry which is preliminary data.</text>
</comment>
<feature type="region of interest" description="Disordered" evidence="1">
    <location>
        <begin position="1"/>
        <end position="26"/>
    </location>
</feature>
<dbReference type="InterPro" id="IPR046096">
    <property type="entry name" value="DUF6114"/>
</dbReference>
<gene>
    <name evidence="3" type="ORF">CHM34_13690</name>
</gene>
<dbReference type="RefSeq" id="WP_094265180.1">
    <property type="nucleotide sequence ID" value="NZ_NOWF01000008.1"/>
</dbReference>
<dbReference type="EMBL" id="NOWF01000008">
    <property type="protein sequence ID" value="OYD06983.1"/>
    <property type="molecule type" value="Genomic_DNA"/>
</dbReference>
<accession>A0A235B3Y9</accession>
<keyword evidence="2" id="KW-1133">Transmembrane helix</keyword>
<evidence type="ECO:0000313" key="3">
    <source>
        <dbReference type="EMBL" id="OYD06983.1"/>
    </source>
</evidence>
<feature type="transmembrane region" description="Helical" evidence="2">
    <location>
        <begin position="95"/>
        <end position="127"/>
    </location>
</feature>
<reference evidence="3 4" key="1">
    <citation type="submission" date="2017-07" db="EMBL/GenBank/DDBJ databases">
        <title>The genome sequence of Paludifilum halophilum highlights mechanisms for microbial adaptation to high salt environemnts.</title>
        <authorList>
            <person name="Belbahri L."/>
        </authorList>
    </citation>
    <scope>NUCLEOTIDE SEQUENCE [LARGE SCALE GENOMIC DNA]</scope>
    <source>
        <strain evidence="3 4">DSM 102817</strain>
    </source>
</reference>
<keyword evidence="2" id="KW-0472">Membrane</keyword>